<reference evidence="3" key="2">
    <citation type="submission" date="2008-12" db="EMBL/GenBank/DDBJ databases">
        <title>Improved gene annotation of the rice (Oryza sativa) genomes.</title>
        <authorList>
            <person name="Wang J."/>
            <person name="Li R."/>
            <person name="Fan W."/>
            <person name="Huang Q."/>
            <person name="Zhang J."/>
            <person name="Zhou Y."/>
            <person name="Hu Y."/>
            <person name="Zi S."/>
            <person name="Li J."/>
            <person name="Ni P."/>
            <person name="Zheng H."/>
            <person name="Zhang Y."/>
            <person name="Zhao M."/>
            <person name="Hao Q."/>
            <person name="McDermott J."/>
            <person name="Samudrala R."/>
            <person name="Kristiansen K."/>
            <person name="Wong G.K.-S."/>
        </authorList>
    </citation>
    <scope>NUCLEOTIDE SEQUENCE</scope>
</reference>
<feature type="region of interest" description="Disordered" evidence="1">
    <location>
        <begin position="146"/>
        <end position="174"/>
    </location>
</feature>
<protein>
    <recommendedName>
        <fullName evidence="2">Transposase MuDR plant domain-containing protein</fullName>
    </recommendedName>
</protein>
<evidence type="ECO:0000256" key="1">
    <source>
        <dbReference type="SAM" id="MobiDB-lite"/>
    </source>
</evidence>
<gene>
    <name evidence="3" type="ORF">OsJ_27236</name>
</gene>
<reference evidence="3" key="1">
    <citation type="journal article" date="2005" name="PLoS Biol.">
        <title>The genomes of Oryza sativa: a history of duplications.</title>
        <authorList>
            <person name="Yu J."/>
            <person name="Wang J."/>
            <person name="Lin W."/>
            <person name="Li S."/>
            <person name="Li H."/>
            <person name="Zhou J."/>
            <person name="Ni P."/>
            <person name="Dong W."/>
            <person name="Hu S."/>
            <person name="Zeng C."/>
            <person name="Zhang J."/>
            <person name="Zhang Y."/>
            <person name="Li R."/>
            <person name="Xu Z."/>
            <person name="Li S."/>
            <person name="Li X."/>
            <person name="Zheng H."/>
            <person name="Cong L."/>
            <person name="Lin L."/>
            <person name="Yin J."/>
            <person name="Geng J."/>
            <person name="Li G."/>
            <person name="Shi J."/>
            <person name="Liu J."/>
            <person name="Lv H."/>
            <person name="Li J."/>
            <person name="Wang J."/>
            <person name="Deng Y."/>
            <person name="Ran L."/>
            <person name="Shi X."/>
            <person name="Wang X."/>
            <person name="Wu Q."/>
            <person name="Li C."/>
            <person name="Ren X."/>
            <person name="Wang J."/>
            <person name="Wang X."/>
            <person name="Li D."/>
            <person name="Liu D."/>
            <person name="Zhang X."/>
            <person name="Ji Z."/>
            <person name="Zhao W."/>
            <person name="Sun Y."/>
            <person name="Zhang Z."/>
            <person name="Bao J."/>
            <person name="Han Y."/>
            <person name="Dong L."/>
            <person name="Ji J."/>
            <person name="Chen P."/>
            <person name="Wu S."/>
            <person name="Liu J."/>
            <person name="Xiao Y."/>
            <person name="Bu D."/>
            <person name="Tan J."/>
            <person name="Yang L."/>
            <person name="Ye C."/>
            <person name="Zhang J."/>
            <person name="Xu J."/>
            <person name="Zhou Y."/>
            <person name="Yu Y."/>
            <person name="Zhang B."/>
            <person name="Zhuang S."/>
            <person name="Wei H."/>
            <person name="Liu B."/>
            <person name="Lei M."/>
            <person name="Yu H."/>
            <person name="Li Y."/>
            <person name="Xu H."/>
            <person name="Wei S."/>
            <person name="He X."/>
            <person name="Fang L."/>
            <person name="Zhang Z."/>
            <person name="Zhang Y."/>
            <person name="Huang X."/>
            <person name="Su Z."/>
            <person name="Tong W."/>
            <person name="Li J."/>
            <person name="Tong Z."/>
            <person name="Li S."/>
            <person name="Ye J."/>
            <person name="Wang L."/>
            <person name="Fang L."/>
            <person name="Lei T."/>
            <person name="Chen C."/>
            <person name="Chen H."/>
            <person name="Xu Z."/>
            <person name="Li H."/>
            <person name="Huang H."/>
            <person name="Zhang F."/>
            <person name="Xu H."/>
            <person name="Li N."/>
            <person name="Zhao C."/>
            <person name="Li S."/>
            <person name="Dong L."/>
            <person name="Huang Y."/>
            <person name="Li L."/>
            <person name="Xi Y."/>
            <person name="Qi Q."/>
            <person name="Li W."/>
            <person name="Zhang B."/>
            <person name="Hu W."/>
            <person name="Zhang Y."/>
            <person name="Tian X."/>
            <person name="Jiao Y."/>
            <person name="Liang X."/>
            <person name="Jin J."/>
            <person name="Gao L."/>
            <person name="Zheng W."/>
            <person name="Hao B."/>
            <person name="Liu S."/>
            <person name="Wang W."/>
            <person name="Yuan L."/>
            <person name="Cao M."/>
            <person name="McDermott J."/>
            <person name="Samudrala R."/>
            <person name="Wang J."/>
            <person name="Wong G.K."/>
            <person name="Yang H."/>
        </authorList>
    </citation>
    <scope>NUCLEOTIDE SEQUENCE [LARGE SCALE GENOMIC DNA]</scope>
</reference>
<dbReference type="AlphaFoldDB" id="A3BSY1"/>
<sequence>MDGSSACRVAVELGPFVEFTDNGRPEFHVTKKINWVLDKDTICWIDLMSDLDVEVKHGPAQELSVKFLDINAGRFAQIASDSALLHACDLYWEQRRLPLVVEVSDDPQNRTEPCVEQGTIEAPVDTWGENDEVEYVGVADEKEKYKDLVSDDEEVDPDYEPDSDEDDDDLAVDDEEEFPYCDSRRYRAYCKAKRCKWRIHASRLQDGRTWQIKKLPYQHNCASTAGLENNCMDTKILGLETV</sequence>
<dbReference type="Pfam" id="PF03108">
    <property type="entry name" value="DBD_Tnp_Mut"/>
    <property type="match status" value="1"/>
</dbReference>
<dbReference type="InterPro" id="IPR004332">
    <property type="entry name" value="Transposase_MuDR"/>
</dbReference>
<dbReference type="Proteomes" id="UP000007752">
    <property type="component" value="Chromosome 8"/>
</dbReference>
<organism evidence="3">
    <name type="scientific">Oryza sativa subsp. japonica</name>
    <name type="common">Rice</name>
    <dbReference type="NCBI Taxonomy" id="39947"/>
    <lineage>
        <taxon>Eukaryota</taxon>
        <taxon>Viridiplantae</taxon>
        <taxon>Streptophyta</taxon>
        <taxon>Embryophyta</taxon>
        <taxon>Tracheophyta</taxon>
        <taxon>Spermatophyta</taxon>
        <taxon>Magnoliopsida</taxon>
        <taxon>Liliopsida</taxon>
        <taxon>Poales</taxon>
        <taxon>Poaceae</taxon>
        <taxon>BOP clade</taxon>
        <taxon>Oryzoideae</taxon>
        <taxon>Oryzeae</taxon>
        <taxon>Oryzinae</taxon>
        <taxon>Oryza</taxon>
        <taxon>Oryza sativa</taxon>
    </lineage>
</organism>
<name>A3BSY1_ORYSJ</name>
<evidence type="ECO:0000313" key="3">
    <source>
        <dbReference type="EMBL" id="EAZ42670.1"/>
    </source>
</evidence>
<evidence type="ECO:0000259" key="2">
    <source>
        <dbReference type="Pfam" id="PF03108"/>
    </source>
</evidence>
<proteinExistence type="predicted"/>
<dbReference type="EMBL" id="CM000145">
    <property type="protein sequence ID" value="EAZ42670.1"/>
    <property type="molecule type" value="Genomic_DNA"/>
</dbReference>
<feature type="compositionally biased region" description="Acidic residues" evidence="1">
    <location>
        <begin position="150"/>
        <end position="174"/>
    </location>
</feature>
<feature type="domain" description="Transposase MuDR plant" evidence="2">
    <location>
        <begin position="181"/>
        <end position="212"/>
    </location>
</feature>
<accession>A3BSY1</accession>